<comment type="caution">
    <text evidence="2">The sequence shown here is derived from an EMBL/GenBank/DDBJ whole genome shotgun (WGS) entry which is preliminary data.</text>
</comment>
<dbReference type="AlphaFoldDB" id="A0A3R7LB91"/>
<dbReference type="GeneID" id="40316000"/>
<dbReference type="EC" id="2.1.1.-" evidence="2"/>
<accession>A0A3R7LB91</accession>
<sequence length="399" mass="43621">MDVCVAGAAAGSDIGEPHRWHEYLQAASAVYSALERERAAGWQSEALDWWYKQRQEEAGGKRQEGSAAAPATSFGNSDIVRLCERYCEHAGRVLPRAAPDFFTVSPRARHAPPAGDAAEEKGPPTFLDLGSAPGGVSKFLVTRLQWRGVGVSLPVSHGGIASDASWLQSPAAAARYEFIAGSITENDWHDSIRGRTFCFVNGGAVQDHGQRIAELRPHDTESAAKKAEAAVGGGEVQPVLPWFSFLLPQLRLAVEHVEEGGAIMLVFGVPQCASLSILLALLQPLVHGGIHILETMHLTKSPVYVLLSGVRVRCDAETRAAWENVLRLMTQGSKDFWLGETEEGLQLAKTGFARHQKEMEAVWEKTTSLLRRRRLQAERAKEAVVQGKRGVKRQREWAP</sequence>
<dbReference type="RefSeq" id="XP_029230599.1">
    <property type="nucleotide sequence ID" value="XM_029369316.1"/>
</dbReference>
<protein>
    <submittedName>
        <fullName evidence="2">Methyltransferase</fullName>
        <ecNumber evidence="2">2.1.1.-</ecNumber>
    </submittedName>
</protein>
<dbReference type="GO" id="GO:0008168">
    <property type="term" value="F:methyltransferase activity"/>
    <property type="evidence" value="ECO:0007669"/>
    <property type="project" value="UniProtKB-KW"/>
</dbReference>
<dbReference type="Proteomes" id="UP000284403">
    <property type="component" value="Unassembled WGS sequence"/>
</dbReference>
<evidence type="ECO:0000256" key="1">
    <source>
        <dbReference type="SAM" id="MobiDB-lite"/>
    </source>
</evidence>
<keyword evidence="2" id="KW-0808">Transferase</keyword>
<reference evidence="2 3" key="1">
    <citation type="journal article" date="2018" name="BMC Genomics">
        <title>Genomic comparison of Trypanosoma conorhini and Trypanosoma rangeli to Trypanosoma cruzi strains of high and low virulence.</title>
        <authorList>
            <person name="Bradwell K.R."/>
            <person name="Koparde V.N."/>
            <person name="Matveyev A.V."/>
            <person name="Serrano M.G."/>
            <person name="Alves J.M."/>
            <person name="Parikh H."/>
            <person name="Huang B."/>
            <person name="Lee V."/>
            <person name="Espinosa-Alvarez O."/>
            <person name="Ortiz P.A."/>
            <person name="Costa-Martins A.G."/>
            <person name="Teixeira M.M."/>
            <person name="Buck G.A."/>
        </authorList>
    </citation>
    <scope>NUCLEOTIDE SEQUENCE [LARGE SCALE GENOMIC DNA]</scope>
    <source>
        <strain evidence="2 3">025E</strain>
    </source>
</reference>
<dbReference type="OrthoDB" id="417125at2759"/>
<dbReference type="EMBL" id="MKKU01000092">
    <property type="protein sequence ID" value="RNF24913.1"/>
    <property type="molecule type" value="Genomic_DNA"/>
</dbReference>
<evidence type="ECO:0000313" key="3">
    <source>
        <dbReference type="Proteomes" id="UP000284403"/>
    </source>
</evidence>
<organism evidence="2 3">
    <name type="scientific">Trypanosoma conorhini</name>
    <dbReference type="NCBI Taxonomy" id="83891"/>
    <lineage>
        <taxon>Eukaryota</taxon>
        <taxon>Discoba</taxon>
        <taxon>Euglenozoa</taxon>
        <taxon>Kinetoplastea</taxon>
        <taxon>Metakinetoplastina</taxon>
        <taxon>Trypanosomatida</taxon>
        <taxon>Trypanosomatidae</taxon>
        <taxon>Trypanosoma</taxon>
    </lineage>
</organism>
<gene>
    <name evidence="2" type="ORF">Tco025E_02389</name>
</gene>
<keyword evidence="2" id="KW-0489">Methyltransferase</keyword>
<proteinExistence type="predicted"/>
<name>A0A3R7LB91_9TRYP</name>
<feature type="region of interest" description="Disordered" evidence="1">
    <location>
        <begin position="105"/>
        <end position="128"/>
    </location>
</feature>
<keyword evidence="3" id="KW-1185">Reference proteome</keyword>
<evidence type="ECO:0000313" key="2">
    <source>
        <dbReference type="EMBL" id="RNF24913.1"/>
    </source>
</evidence>
<dbReference type="GO" id="GO:0032259">
    <property type="term" value="P:methylation"/>
    <property type="evidence" value="ECO:0007669"/>
    <property type="project" value="UniProtKB-KW"/>
</dbReference>